<dbReference type="PANTHER" id="PTHR43047">
    <property type="entry name" value="TWO-COMPONENT HISTIDINE PROTEIN KINASE"/>
    <property type="match status" value="1"/>
</dbReference>
<evidence type="ECO:0000256" key="8">
    <source>
        <dbReference type="PROSITE-ProRule" id="PRU00169"/>
    </source>
</evidence>
<accession>A0A0J8JKI2</accession>
<dbReference type="SUPFAM" id="SSF52172">
    <property type="entry name" value="CheY-like"/>
    <property type="match status" value="1"/>
</dbReference>
<feature type="domain" description="Histidine kinase" evidence="11">
    <location>
        <begin position="323"/>
        <end position="544"/>
    </location>
</feature>
<feature type="domain" description="Response regulatory" evidence="12">
    <location>
        <begin position="568"/>
        <end position="684"/>
    </location>
</feature>
<evidence type="ECO:0000259" key="12">
    <source>
        <dbReference type="PROSITE" id="PS50110"/>
    </source>
</evidence>
<evidence type="ECO:0000313" key="15">
    <source>
        <dbReference type="Proteomes" id="UP000037600"/>
    </source>
</evidence>
<dbReference type="Pfam" id="PF00072">
    <property type="entry name" value="Response_reg"/>
    <property type="match status" value="1"/>
</dbReference>
<dbReference type="Gene3D" id="1.10.287.130">
    <property type="match status" value="1"/>
</dbReference>
<evidence type="ECO:0000256" key="7">
    <source>
        <dbReference type="ARBA" id="ARBA00023012"/>
    </source>
</evidence>
<dbReference type="CDD" id="cd16922">
    <property type="entry name" value="HATPase_EvgS-ArcB-TorS-like"/>
    <property type="match status" value="1"/>
</dbReference>
<evidence type="ECO:0000256" key="4">
    <source>
        <dbReference type="ARBA" id="ARBA00022553"/>
    </source>
</evidence>
<dbReference type="Gene3D" id="3.40.50.2300">
    <property type="match status" value="1"/>
</dbReference>
<dbReference type="InterPro" id="IPR011006">
    <property type="entry name" value="CheY-like_superfamily"/>
</dbReference>
<dbReference type="SMART" id="SM00387">
    <property type="entry name" value="HATPase_c"/>
    <property type="match status" value="1"/>
</dbReference>
<dbReference type="PROSITE" id="PS50110">
    <property type="entry name" value="RESPONSE_REGULATORY"/>
    <property type="match status" value="1"/>
</dbReference>
<dbReference type="EC" id="2.7.13.3" evidence="3"/>
<evidence type="ECO:0000256" key="6">
    <source>
        <dbReference type="ARBA" id="ARBA00022777"/>
    </source>
</evidence>
<dbReference type="Proteomes" id="UP000037600">
    <property type="component" value="Unassembled WGS sequence"/>
</dbReference>
<comment type="catalytic activity">
    <reaction evidence="1">
        <text>ATP + protein L-histidine = ADP + protein N-phospho-L-histidine.</text>
        <dbReference type="EC" id="2.7.13.3"/>
    </reaction>
</comment>
<feature type="transmembrane region" description="Helical" evidence="10">
    <location>
        <begin position="216"/>
        <end position="237"/>
    </location>
</feature>
<keyword evidence="10" id="KW-0472">Membrane</keyword>
<dbReference type="Gene3D" id="3.30.450.20">
    <property type="entry name" value="PAS domain"/>
    <property type="match status" value="1"/>
</dbReference>
<keyword evidence="10" id="KW-1133">Transmembrane helix</keyword>
<comment type="subcellular location">
    <subcellularLocation>
        <location evidence="2">Membrane</location>
    </subcellularLocation>
</comment>
<sequence>MSNPEQAEEKQQEIKQGMLRILSDAKASIPDFNQIDIHDSDGNIIISTKADAKPLSQFKQSYALLTKVKDVAVDNYLIADNEFMHLFTAPLFLNGEKLGYLTVHTQFSALYQTLNHSDFLGETGKIYLVESIKHKHSEKTLFHALNQNDFSFKQKDNIPIVPEDISNQSNSELQMSINDKRQALFFVTQSIESTPWFLLISQHKEEALAELKAIKFYFILCIIVILLFALVFAYLAVKHISEPIKQFTAKTKMISDGDYALKLNTDSYAELNDLADSVNALSSSLISYNQTLEQKVAEKTKTLKALTDKADEENKKKSEFLANMSHEIRSPMTGIIGISNMLYSSGLNPEQQKWIQSIQLNSQNLLTIVNDILDYSKSKQGCMELRPSKTNIRQLVNSVANVFTELVRDKQVKIAVNIDSNVDEEYLIDGTRFSQILYNFVGNSVKFTEQGQVLITVQQLYVSSETATLAICVQDTGLGMNQEFMDKLFQPYAQENTDKNKKLMGTGLGLAINKQLIGLMAGEVWVESELNVGTKFNYTLQVKTIAAESAANPDLDTRIQQTLLSNANILVCDDIDINREVATAVFGRFQLTVDTAKNGQVALELIDKKHYHMIFLDIHMPEMGGIEAAFKITQHYVEQGKQPPILIKFSSSDEISSSDEFDFDDYLMKPIDISQLESLLTKWFKSE</sequence>
<dbReference type="PROSITE" id="PS50885">
    <property type="entry name" value="HAMP"/>
    <property type="match status" value="1"/>
</dbReference>
<protein>
    <recommendedName>
        <fullName evidence="3">histidine kinase</fullName>
        <ecNumber evidence="3">2.7.13.3</ecNumber>
    </recommendedName>
</protein>
<dbReference type="FunFam" id="3.30.565.10:FF:000010">
    <property type="entry name" value="Sensor histidine kinase RcsC"/>
    <property type="match status" value="1"/>
</dbReference>
<feature type="modified residue" description="4-aspartylphosphate" evidence="8">
    <location>
        <position position="617"/>
    </location>
</feature>
<dbReference type="InterPro" id="IPR004358">
    <property type="entry name" value="Sig_transdc_His_kin-like_C"/>
</dbReference>
<dbReference type="GO" id="GO:0009927">
    <property type="term" value="F:histidine phosphotransfer kinase activity"/>
    <property type="evidence" value="ECO:0007669"/>
    <property type="project" value="TreeGrafter"/>
</dbReference>
<dbReference type="GO" id="GO:0000155">
    <property type="term" value="F:phosphorelay sensor kinase activity"/>
    <property type="evidence" value="ECO:0007669"/>
    <property type="project" value="InterPro"/>
</dbReference>
<evidence type="ECO:0000256" key="9">
    <source>
        <dbReference type="SAM" id="Coils"/>
    </source>
</evidence>
<evidence type="ECO:0000256" key="5">
    <source>
        <dbReference type="ARBA" id="ARBA00022679"/>
    </source>
</evidence>
<dbReference type="SMART" id="SM00388">
    <property type="entry name" value="HisKA"/>
    <property type="match status" value="1"/>
</dbReference>
<keyword evidence="7" id="KW-0902">Two-component regulatory system</keyword>
<dbReference type="InterPro" id="IPR036097">
    <property type="entry name" value="HisK_dim/P_sf"/>
</dbReference>
<reference evidence="14 15" key="1">
    <citation type="submission" date="2015-04" db="EMBL/GenBank/DDBJ databases">
        <title>Draft Genome Sequence of the Novel Agar-Digesting Marine Bacterium Q1.</title>
        <authorList>
            <person name="Li Y."/>
            <person name="Li D."/>
            <person name="Chen G."/>
            <person name="Du Z."/>
        </authorList>
    </citation>
    <scope>NUCLEOTIDE SEQUENCE [LARGE SCALE GENOMIC DNA]</scope>
    <source>
        <strain evidence="14 15">Q1</strain>
    </source>
</reference>
<dbReference type="CDD" id="cd17546">
    <property type="entry name" value="REC_hyHK_CKI1_RcsC-like"/>
    <property type="match status" value="1"/>
</dbReference>
<dbReference type="PRINTS" id="PR00344">
    <property type="entry name" value="BCTRLSENSOR"/>
</dbReference>
<name>A0A0J8JKI2_9ALTE</name>
<comment type="caution">
    <text evidence="14">The sequence shown here is derived from an EMBL/GenBank/DDBJ whole genome shotgun (WGS) entry which is preliminary data.</text>
</comment>
<dbReference type="CDD" id="cd00082">
    <property type="entry name" value="HisKA"/>
    <property type="match status" value="1"/>
</dbReference>
<keyword evidence="10" id="KW-0812">Transmembrane</keyword>
<dbReference type="STRING" id="1513271.XM47_10855"/>
<dbReference type="CDD" id="cd06225">
    <property type="entry name" value="HAMP"/>
    <property type="match status" value="1"/>
</dbReference>
<evidence type="ECO:0000256" key="3">
    <source>
        <dbReference type="ARBA" id="ARBA00012438"/>
    </source>
</evidence>
<keyword evidence="6" id="KW-0418">Kinase</keyword>
<proteinExistence type="predicted"/>
<dbReference type="SUPFAM" id="SSF47384">
    <property type="entry name" value="Homodimeric domain of signal transducing histidine kinase"/>
    <property type="match status" value="1"/>
</dbReference>
<dbReference type="Pfam" id="PF00512">
    <property type="entry name" value="HisKA"/>
    <property type="match status" value="1"/>
</dbReference>
<dbReference type="Gene3D" id="1.10.8.500">
    <property type="entry name" value="HAMP domain in histidine kinase"/>
    <property type="match status" value="1"/>
</dbReference>
<evidence type="ECO:0000313" key="14">
    <source>
        <dbReference type="EMBL" id="KMT64981.1"/>
    </source>
</evidence>
<dbReference type="InterPro" id="IPR003661">
    <property type="entry name" value="HisK_dim/P_dom"/>
</dbReference>
<dbReference type="PANTHER" id="PTHR43047:SF72">
    <property type="entry name" value="OSMOSENSING HISTIDINE PROTEIN KINASE SLN1"/>
    <property type="match status" value="1"/>
</dbReference>
<keyword evidence="9" id="KW-0175">Coiled coil</keyword>
<dbReference type="SUPFAM" id="SSF55874">
    <property type="entry name" value="ATPase domain of HSP90 chaperone/DNA topoisomerase II/histidine kinase"/>
    <property type="match status" value="1"/>
</dbReference>
<keyword evidence="5" id="KW-0808">Transferase</keyword>
<dbReference type="InterPro" id="IPR036890">
    <property type="entry name" value="HATPase_C_sf"/>
</dbReference>
<evidence type="ECO:0000259" key="13">
    <source>
        <dbReference type="PROSITE" id="PS50885"/>
    </source>
</evidence>
<dbReference type="InterPro" id="IPR005467">
    <property type="entry name" value="His_kinase_dom"/>
</dbReference>
<dbReference type="InterPro" id="IPR003660">
    <property type="entry name" value="HAMP_dom"/>
</dbReference>
<evidence type="ECO:0000256" key="10">
    <source>
        <dbReference type="SAM" id="Phobius"/>
    </source>
</evidence>
<dbReference type="InterPro" id="IPR001789">
    <property type="entry name" value="Sig_transdc_resp-reg_receiver"/>
</dbReference>
<dbReference type="GO" id="GO:0005886">
    <property type="term" value="C:plasma membrane"/>
    <property type="evidence" value="ECO:0007669"/>
    <property type="project" value="TreeGrafter"/>
</dbReference>
<evidence type="ECO:0000256" key="2">
    <source>
        <dbReference type="ARBA" id="ARBA00004370"/>
    </source>
</evidence>
<dbReference type="Gene3D" id="3.30.565.10">
    <property type="entry name" value="Histidine kinase-like ATPase, C-terminal domain"/>
    <property type="match status" value="1"/>
</dbReference>
<dbReference type="PROSITE" id="PS50109">
    <property type="entry name" value="HIS_KIN"/>
    <property type="match status" value="1"/>
</dbReference>
<dbReference type="AlphaFoldDB" id="A0A0J8JKI2"/>
<feature type="coiled-coil region" evidence="9">
    <location>
        <begin position="289"/>
        <end position="323"/>
    </location>
</feature>
<dbReference type="SMART" id="SM00304">
    <property type="entry name" value="HAMP"/>
    <property type="match status" value="1"/>
</dbReference>
<keyword evidence="15" id="KW-1185">Reference proteome</keyword>
<keyword evidence="4 8" id="KW-0597">Phosphoprotein</keyword>
<evidence type="ECO:0000256" key="1">
    <source>
        <dbReference type="ARBA" id="ARBA00000085"/>
    </source>
</evidence>
<gene>
    <name evidence="14" type="ORF">XM47_10855</name>
</gene>
<dbReference type="Pfam" id="PF02518">
    <property type="entry name" value="HATPase_c"/>
    <property type="match status" value="1"/>
</dbReference>
<dbReference type="SMART" id="SM00448">
    <property type="entry name" value="REC"/>
    <property type="match status" value="1"/>
</dbReference>
<dbReference type="SUPFAM" id="SSF158472">
    <property type="entry name" value="HAMP domain-like"/>
    <property type="match status" value="1"/>
</dbReference>
<dbReference type="InterPro" id="IPR003594">
    <property type="entry name" value="HATPase_dom"/>
</dbReference>
<feature type="domain" description="HAMP" evidence="13">
    <location>
        <begin position="238"/>
        <end position="290"/>
    </location>
</feature>
<evidence type="ECO:0000259" key="11">
    <source>
        <dbReference type="PROSITE" id="PS50109"/>
    </source>
</evidence>
<organism evidence="14 15">
    <name type="scientific">Catenovulum maritimum</name>
    <dbReference type="NCBI Taxonomy" id="1513271"/>
    <lineage>
        <taxon>Bacteria</taxon>
        <taxon>Pseudomonadati</taxon>
        <taxon>Pseudomonadota</taxon>
        <taxon>Gammaproteobacteria</taxon>
        <taxon>Alteromonadales</taxon>
        <taxon>Alteromonadaceae</taxon>
        <taxon>Catenovulum</taxon>
    </lineage>
</organism>
<dbReference type="EMBL" id="LAZL01000016">
    <property type="protein sequence ID" value="KMT64981.1"/>
    <property type="molecule type" value="Genomic_DNA"/>
</dbReference>